<keyword evidence="2" id="KW-0934">Plastid</keyword>
<dbReference type="InterPro" id="IPR011992">
    <property type="entry name" value="EF-hand-dom_pair"/>
</dbReference>
<comment type="subcellular location">
    <subcellularLocation>
        <location evidence="1">Plastid</location>
    </subcellularLocation>
</comment>
<dbReference type="SUPFAM" id="SSF47473">
    <property type="entry name" value="EF-hand"/>
    <property type="match status" value="1"/>
</dbReference>
<keyword evidence="5" id="KW-1185">Reference proteome</keyword>
<dbReference type="InterPro" id="IPR039633">
    <property type="entry name" value="PAP"/>
</dbReference>
<dbReference type="Pfam" id="PF04755">
    <property type="entry name" value="PAP_fibrillin"/>
    <property type="match status" value="1"/>
</dbReference>
<evidence type="ECO:0000313" key="4">
    <source>
        <dbReference type="EMBL" id="GFH54318.1"/>
    </source>
</evidence>
<dbReference type="Proteomes" id="UP001054902">
    <property type="component" value="Unassembled WGS sequence"/>
</dbReference>
<proteinExistence type="predicted"/>
<evidence type="ECO:0000259" key="3">
    <source>
        <dbReference type="Pfam" id="PF04755"/>
    </source>
</evidence>
<dbReference type="PANTHER" id="PTHR31906">
    <property type="entry name" value="PLASTID-LIPID-ASSOCIATED PROTEIN 4, CHLOROPLASTIC-RELATED"/>
    <property type="match status" value="1"/>
</dbReference>
<organism evidence="4 5">
    <name type="scientific">Chaetoceros tenuissimus</name>
    <dbReference type="NCBI Taxonomy" id="426638"/>
    <lineage>
        <taxon>Eukaryota</taxon>
        <taxon>Sar</taxon>
        <taxon>Stramenopiles</taxon>
        <taxon>Ochrophyta</taxon>
        <taxon>Bacillariophyta</taxon>
        <taxon>Coscinodiscophyceae</taxon>
        <taxon>Chaetocerotophycidae</taxon>
        <taxon>Chaetocerotales</taxon>
        <taxon>Chaetocerotaceae</taxon>
        <taxon>Chaetoceros</taxon>
    </lineage>
</organism>
<accession>A0AAD3H8W8</accession>
<feature type="domain" description="Plastid lipid-associated protein/fibrillin conserved" evidence="3">
    <location>
        <begin position="399"/>
        <end position="573"/>
    </location>
</feature>
<evidence type="ECO:0000256" key="2">
    <source>
        <dbReference type="ARBA" id="ARBA00022640"/>
    </source>
</evidence>
<dbReference type="GO" id="GO:0009536">
    <property type="term" value="C:plastid"/>
    <property type="evidence" value="ECO:0007669"/>
    <property type="project" value="UniProtKB-SubCell"/>
</dbReference>
<sequence>MKFNLQVLYFAITYRGVDSFTFFGQKRSSVPQYSTSIGSTCHFKVDEFQKNRYNFQLQMSADQTNFVKADDGEALQELFSSYCDKDGLMTKNTLKTEISVIKELLDVGDLLEEEFNDIWEAAPKFPDINAEEQRIDVDSFIQIYRDIDDIFEEDEEDDDVVAETNVDNDVQEDENDDEAQLERTFKTICNNDGLVSKDALMNWSEIKELLDDNELGQDEFDDMWQKTPKSPGSDLIDVDGFLSFNVALDSLFEVVDFEDESIPAKQEQIPMFYADDLPPGVIFAEIANDNTLVGMEDLKKWGDLQDMLREGDLLPLELQNMFENIPKADGTDDQLDEEGFTALYDAIDNLFEEDDEEDDNANDVVEESQTGVAAEVKSSSKDRLFEFFSSVDDEDRLPCGLEATDNEVELVLDLVSVLEKESQNMVLNTDGEIQLTDVAGDWELLYTTSSTMKFNKSLSGLVPPNGKFGGLVQKLKASKYLADVEYVEQINAGPASFEVKVTGDWELRSSVSLFTGSKSVCLDVVPDKVNYGLNSQKADHWKTLGAMNLLDITYLDDDMRVMRGTTSTDSIFIFKKL</sequence>
<dbReference type="InterPro" id="IPR006843">
    <property type="entry name" value="PAP/fibrillin_dom"/>
</dbReference>
<dbReference type="AlphaFoldDB" id="A0AAD3H8W8"/>
<reference evidence="4 5" key="1">
    <citation type="journal article" date="2021" name="Sci. Rep.">
        <title>The genome of the diatom Chaetoceros tenuissimus carries an ancient integrated fragment of an extant virus.</title>
        <authorList>
            <person name="Hongo Y."/>
            <person name="Kimura K."/>
            <person name="Takaki Y."/>
            <person name="Yoshida Y."/>
            <person name="Baba S."/>
            <person name="Kobayashi G."/>
            <person name="Nagasaki K."/>
            <person name="Hano T."/>
            <person name="Tomaru Y."/>
        </authorList>
    </citation>
    <scope>NUCLEOTIDE SEQUENCE [LARGE SCALE GENOMIC DNA]</scope>
    <source>
        <strain evidence="4 5">NIES-3715</strain>
    </source>
</reference>
<comment type="caution">
    <text evidence="4">The sequence shown here is derived from an EMBL/GenBank/DDBJ whole genome shotgun (WGS) entry which is preliminary data.</text>
</comment>
<protein>
    <recommendedName>
        <fullName evidence="3">Plastid lipid-associated protein/fibrillin conserved domain-containing protein</fullName>
    </recommendedName>
</protein>
<dbReference type="EMBL" id="BLLK01000047">
    <property type="protein sequence ID" value="GFH54318.1"/>
    <property type="molecule type" value="Genomic_DNA"/>
</dbReference>
<gene>
    <name evidence="4" type="ORF">CTEN210_10794</name>
</gene>
<name>A0AAD3H8W8_9STRA</name>
<evidence type="ECO:0000313" key="5">
    <source>
        <dbReference type="Proteomes" id="UP001054902"/>
    </source>
</evidence>
<evidence type="ECO:0000256" key="1">
    <source>
        <dbReference type="ARBA" id="ARBA00004474"/>
    </source>
</evidence>